<keyword evidence="2" id="KW-1185">Reference proteome</keyword>
<dbReference type="OrthoDB" id="5175904at2"/>
<dbReference type="RefSeq" id="WP_142097239.1">
    <property type="nucleotide sequence ID" value="NZ_VFPH01000001.1"/>
</dbReference>
<keyword evidence="1" id="KW-0489">Methyltransferase</keyword>
<sequence>MTDETPRPDANTGIDTTVPHSARVWNYWLGGKDNYAVDRETGDAVIAVYPQIKVNARESRAFLRRVVQFLAGEVGIRQFLDIGTGLPTADNTHEVAQRVAPDARVVYADNDPLVLAHARALLVGTPEGMTKYLHADIRDVPDLMSGAAEILDFTEPVAVLMLGVLGHIHDTDEARSLVAQILARLPSGSYVTICDAILTEARRNAEKTYSERDGVHYHARRPAEIESFFDGLEWVEPGFTSVSLWRADLPADDPTGNVLPLMSPSPVDQYGGVARKP</sequence>
<dbReference type="InterPro" id="IPR029063">
    <property type="entry name" value="SAM-dependent_MTases_sf"/>
</dbReference>
<dbReference type="GO" id="GO:0008168">
    <property type="term" value="F:methyltransferase activity"/>
    <property type="evidence" value="ECO:0007669"/>
    <property type="project" value="UniProtKB-KW"/>
</dbReference>
<dbReference type="SUPFAM" id="SSF53335">
    <property type="entry name" value="S-adenosyl-L-methionine-dependent methyltransferases"/>
    <property type="match status" value="1"/>
</dbReference>
<dbReference type="InterPro" id="IPR006764">
    <property type="entry name" value="SAM_dep_MeTrfase_SAV2177_type"/>
</dbReference>
<dbReference type="Pfam" id="PF04672">
    <property type="entry name" value="Methyltransf_19"/>
    <property type="match status" value="1"/>
</dbReference>
<evidence type="ECO:0000313" key="1">
    <source>
        <dbReference type="EMBL" id="TQM43544.1"/>
    </source>
</evidence>
<evidence type="ECO:0000313" key="2">
    <source>
        <dbReference type="Proteomes" id="UP000319818"/>
    </source>
</evidence>
<name>A0A543GC03_9PSEU</name>
<reference evidence="1 2" key="1">
    <citation type="submission" date="2019-06" db="EMBL/GenBank/DDBJ databases">
        <title>Sequencing the genomes of 1000 actinobacteria strains.</title>
        <authorList>
            <person name="Klenk H.-P."/>
        </authorList>
    </citation>
    <scope>NUCLEOTIDE SEQUENCE [LARGE SCALE GENOMIC DNA]</scope>
    <source>
        <strain evidence="1 2">DSM 45511</strain>
    </source>
</reference>
<comment type="caution">
    <text evidence="1">The sequence shown here is derived from an EMBL/GenBank/DDBJ whole genome shotgun (WGS) entry which is preliminary data.</text>
</comment>
<dbReference type="PIRSF" id="PIRSF017393">
    <property type="entry name" value="MTase_SAV2177"/>
    <property type="match status" value="1"/>
</dbReference>
<dbReference type="GO" id="GO:0032259">
    <property type="term" value="P:methylation"/>
    <property type="evidence" value="ECO:0007669"/>
    <property type="project" value="UniProtKB-KW"/>
</dbReference>
<dbReference type="Proteomes" id="UP000319818">
    <property type="component" value="Unassembled WGS sequence"/>
</dbReference>
<proteinExistence type="predicted"/>
<organism evidence="1 2">
    <name type="scientific">Pseudonocardia cypriaca</name>
    <dbReference type="NCBI Taxonomy" id="882449"/>
    <lineage>
        <taxon>Bacteria</taxon>
        <taxon>Bacillati</taxon>
        <taxon>Actinomycetota</taxon>
        <taxon>Actinomycetes</taxon>
        <taxon>Pseudonocardiales</taxon>
        <taxon>Pseudonocardiaceae</taxon>
        <taxon>Pseudonocardia</taxon>
    </lineage>
</organism>
<dbReference type="Gene3D" id="3.40.50.150">
    <property type="entry name" value="Vaccinia Virus protein VP39"/>
    <property type="match status" value="1"/>
</dbReference>
<gene>
    <name evidence="1" type="ORF">FB388_0891</name>
</gene>
<dbReference type="AlphaFoldDB" id="A0A543GC03"/>
<keyword evidence="1" id="KW-0808">Transferase</keyword>
<dbReference type="EMBL" id="VFPH01000001">
    <property type="protein sequence ID" value="TQM43544.1"/>
    <property type="molecule type" value="Genomic_DNA"/>
</dbReference>
<protein>
    <submittedName>
        <fullName evidence="1">S-adenosyl methyltransferase</fullName>
    </submittedName>
</protein>
<accession>A0A543GC03</accession>